<dbReference type="InterPro" id="IPR055235">
    <property type="entry name" value="ASD1_cat"/>
</dbReference>
<gene>
    <name evidence="10" type="primary">abfA</name>
    <name evidence="10" type="ORF">CFOLD11_16970</name>
</gene>
<evidence type="ECO:0000313" key="10">
    <source>
        <dbReference type="EMBL" id="GKU24871.1"/>
    </source>
</evidence>
<evidence type="ECO:0000256" key="7">
    <source>
        <dbReference type="ARBA" id="ARBA00023277"/>
    </source>
</evidence>
<dbReference type="Pfam" id="PF22848">
    <property type="entry name" value="ASD1_dom"/>
    <property type="match status" value="1"/>
</dbReference>
<comment type="caution">
    <text evidence="10">The sequence shown here is derived from an EMBL/GenBank/DDBJ whole genome shotgun (WGS) entry which is preliminary data.</text>
</comment>
<evidence type="ECO:0000256" key="8">
    <source>
        <dbReference type="ARBA" id="ARBA00023295"/>
    </source>
</evidence>
<dbReference type="SUPFAM" id="SSF51011">
    <property type="entry name" value="Glycosyl hydrolase domain"/>
    <property type="match status" value="1"/>
</dbReference>
<keyword evidence="8" id="KW-0326">Glycosidase</keyword>
<dbReference type="Proteomes" id="UP001057868">
    <property type="component" value="Unassembled WGS sequence"/>
</dbReference>
<dbReference type="InterPro" id="IPR010720">
    <property type="entry name" value="Alpha-L-AF_C"/>
</dbReference>
<dbReference type="RefSeq" id="WP_261851849.1">
    <property type="nucleotide sequence ID" value="NZ_BQXY01000002.1"/>
</dbReference>
<dbReference type="Pfam" id="PF06964">
    <property type="entry name" value="Alpha-L-AF_C"/>
    <property type="match status" value="1"/>
</dbReference>
<dbReference type="Gene3D" id="3.20.20.80">
    <property type="entry name" value="Glycosidases"/>
    <property type="match status" value="1"/>
</dbReference>
<dbReference type="SMART" id="SM00813">
    <property type="entry name" value="Alpha-L-AF_C"/>
    <property type="match status" value="1"/>
</dbReference>
<sequence length="498" mass="56839">MKKVKYFVDKNYKISEVDPRMFASFIEHLGRAVYTGIYEPDHPTADDQGFRQDVMELIKELKVPMVRYPGGNFVSGYNWRDGIGPKEDRPRRLDYAWRTTETNEVGIDEFVDWAKKADIEPMIAVNLGTGTPQDAGYFVEYCNHPGDTDLSELRKKNGHEEPHNFKLWCLGNEMDGPWQIGHLNADDYGKKALEAAKIMKWVDPTIELVACGSSNAEIPTFPEWDRTVLEYLYEQVDYISCHRYYENFGNIEDFLGSFADMEKFINTIVSTADYVKAKKRSNKTMYLSFDEWNVWYQKKIKLTDWEVAPPILEDIYSLLDALVFGGLMCSLLKHADRVKIACLAQLVNVIAPIFTRKGGAVLKQTTFYPFQQVSTYGRGEVLNVLLDAPTFKTNLHGEIPIVQSTATYNKEDNTITIFALNCDQIDDVELSAELRSFGGLKVIEHVVLDGPDLNATNTFENPENVKPRNVDIPEVREGSLNIVIPKLSWNMIRISCNK</sequence>
<dbReference type="EMBL" id="BQXY01000002">
    <property type="protein sequence ID" value="GKU24871.1"/>
    <property type="molecule type" value="Genomic_DNA"/>
</dbReference>
<dbReference type="PANTHER" id="PTHR43576:SF3">
    <property type="entry name" value="ALPHA-L-ARABINOFURANOSIDASE C"/>
    <property type="match status" value="1"/>
</dbReference>
<dbReference type="GO" id="GO:0046556">
    <property type="term" value="F:alpha-L-arabinofuranosidase activity"/>
    <property type="evidence" value="ECO:0007669"/>
    <property type="project" value="UniProtKB-EC"/>
</dbReference>
<dbReference type="GO" id="GO:0046373">
    <property type="term" value="P:L-arabinose metabolic process"/>
    <property type="evidence" value="ECO:0007669"/>
    <property type="project" value="InterPro"/>
</dbReference>
<reference evidence="10" key="1">
    <citation type="journal article" date="2023" name="Int. J. Syst. Evol. Microbiol.">
        <title>&lt;i&gt;Clostridium folliculivorans&lt;/i&gt; sp. nov., isolated from soil samples of an organic paddy in Japan.</title>
        <authorList>
            <person name="Tazawa J."/>
            <person name="Kobayashi H."/>
            <person name="Tanizawa Y."/>
            <person name="Uchino A."/>
            <person name="Tanaka F."/>
            <person name="Urashima Y."/>
            <person name="Miura S."/>
            <person name="Sakamoto M."/>
            <person name="Ohkuma M."/>
            <person name="Tohno M."/>
        </authorList>
    </citation>
    <scope>NUCLEOTIDE SEQUENCE</scope>
    <source>
        <strain evidence="10">D1-1</strain>
    </source>
</reference>
<dbReference type="AlphaFoldDB" id="A0A9W6DAE2"/>
<dbReference type="InterPro" id="IPR017853">
    <property type="entry name" value="GH"/>
</dbReference>
<comment type="subunit">
    <text evidence="4">Homohexamer; trimer of dimers.</text>
</comment>
<dbReference type="EC" id="3.2.1.55" evidence="5"/>
<evidence type="ECO:0000256" key="6">
    <source>
        <dbReference type="ARBA" id="ARBA00022801"/>
    </source>
</evidence>
<evidence type="ECO:0000256" key="1">
    <source>
        <dbReference type="ARBA" id="ARBA00001462"/>
    </source>
</evidence>
<organism evidence="10 11">
    <name type="scientific">Clostridium folliculivorans</name>
    <dbReference type="NCBI Taxonomy" id="2886038"/>
    <lineage>
        <taxon>Bacteria</taxon>
        <taxon>Bacillati</taxon>
        <taxon>Bacillota</taxon>
        <taxon>Clostridia</taxon>
        <taxon>Eubacteriales</taxon>
        <taxon>Clostridiaceae</taxon>
        <taxon>Clostridium</taxon>
    </lineage>
</organism>
<dbReference type="SUPFAM" id="SSF51445">
    <property type="entry name" value="(Trans)glycosidases"/>
    <property type="match status" value="1"/>
</dbReference>
<comment type="catalytic activity">
    <reaction evidence="1">
        <text>Hydrolysis of terminal non-reducing alpha-L-arabinofuranoside residues in alpha-L-arabinosides.</text>
        <dbReference type="EC" id="3.2.1.55"/>
    </reaction>
</comment>
<keyword evidence="7" id="KW-0119">Carbohydrate metabolism</keyword>
<dbReference type="InterPro" id="IPR013780">
    <property type="entry name" value="Glyco_hydro_b"/>
</dbReference>
<evidence type="ECO:0000259" key="9">
    <source>
        <dbReference type="SMART" id="SM00813"/>
    </source>
</evidence>
<dbReference type="Gene3D" id="2.60.40.1180">
    <property type="entry name" value="Golgi alpha-mannosidase II"/>
    <property type="match status" value="1"/>
</dbReference>
<keyword evidence="11" id="KW-1185">Reference proteome</keyword>
<feature type="domain" description="Alpha-L-arabinofuranosidase C-terminal" evidence="9">
    <location>
        <begin position="290"/>
        <end position="488"/>
    </location>
</feature>
<dbReference type="GO" id="GO:0000272">
    <property type="term" value="P:polysaccharide catabolic process"/>
    <property type="evidence" value="ECO:0007669"/>
    <property type="project" value="TreeGrafter"/>
</dbReference>
<name>A0A9W6DAE2_9CLOT</name>
<comment type="pathway">
    <text evidence="2">Glycan metabolism.</text>
</comment>
<evidence type="ECO:0000313" key="11">
    <source>
        <dbReference type="Proteomes" id="UP001057868"/>
    </source>
</evidence>
<keyword evidence="6" id="KW-0378">Hydrolase</keyword>
<evidence type="ECO:0000256" key="2">
    <source>
        <dbReference type="ARBA" id="ARBA00004881"/>
    </source>
</evidence>
<evidence type="ECO:0000256" key="5">
    <source>
        <dbReference type="ARBA" id="ARBA00012670"/>
    </source>
</evidence>
<evidence type="ECO:0000256" key="3">
    <source>
        <dbReference type="ARBA" id="ARBA00007186"/>
    </source>
</evidence>
<evidence type="ECO:0000256" key="4">
    <source>
        <dbReference type="ARBA" id="ARBA00011165"/>
    </source>
</evidence>
<dbReference type="PANTHER" id="PTHR43576">
    <property type="entry name" value="ALPHA-L-ARABINOFURANOSIDASE C-RELATED"/>
    <property type="match status" value="1"/>
</dbReference>
<comment type="similarity">
    <text evidence="3">Belongs to the glycosyl hydrolase 51 family.</text>
</comment>
<proteinExistence type="inferred from homology"/>
<accession>A0A9W6DAE2</accession>
<protein>
    <recommendedName>
        <fullName evidence="5">non-reducing end alpha-L-arabinofuranosidase</fullName>
        <ecNumber evidence="5">3.2.1.55</ecNumber>
    </recommendedName>
</protein>